<name>A0ABQ8P3U7_9CRYT</name>
<organism evidence="2 3">
    <name type="scientific">Cryptosporidium canis</name>
    <dbReference type="NCBI Taxonomy" id="195482"/>
    <lineage>
        <taxon>Eukaryota</taxon>
        <taxon>Sar</taxon>
        <taxon>Alveolata</taxon>
        <taxon>Apicomplexa</taxon>
        <taxon>Conoidasida</taxon>
        <taxon>Coccidia</taxon>
        <taxon>Eucoccidiorida</taxon>
        <taxon>Eimeriorina</taxon>
        <taxon>Cryptosporidiidae</taxon>
        <taxon>Cryptosporidium</taxon>
    </lineage>
</organism>
<feature type="region of interest" description="Disordered" evidence="1">
    <location>
        <begin position="103"/>
        <end position="127"/>
    </location>
</feature>
<feature type="compositionally biased region" description="Polar residues" evidence="1">
    <location>
        <begin position="215"/>
        <end position="257"/>
    </location>
</feature>
<gene>
    <name evidence="2" type="ORF">OJ252_2911</name>
</gene>
<proteinExistence type="predicted"/>
<reference evidence="2" key="1">
    <citation type="submission" date="2022-10" db="EMBL/GenBank/DDBJ databases">
        <title>Adaptive evolution leads to modifications in subtelomeric GC content in a zoonotic Cryptosporidium species.</title>
        <authorList>
            <person name="Li J."/>
            <person name="Feng Y."/>
            <person name="Xiao L."/>
        </authorList>
    </citation>
    <scope>NUCLEOTIDE SEQUENCE</scope>
    <source>
        <strain evidence="2">25894</strain>
    </source>
</reference>
<sequence length="526" mass="55329">MTPSLINKNRTPTRARGERVYKPGGKKEWRVVFWTHESTKPSRRQCSFSEAKYGKEAASLLSRAVLDYIDVKGVVPDDLHDPPILDPAKKELIEYYSALHESRKAMQKKNKPKNGNSGNKSVSEPSIVPLYTLTQARSPTMTNISGTPPSHPVKTAKSEKSAGLADIQGNFGVVDSKSSSPNEPRVASPPSTTASTGGGLNTELSSAKSEIDTGNPGTDSENKGGSSKGLTNSVQIPPIPNITSSAGSGSLDQNKSIGGSMDQESENMNDHFSRQSKKSSSQIDGFNAMINNVISNFNKQSPLLGGGGAHFALMGSIFPNQMQPGIQSPLPTGFLPPGASSLLPDLFPSSYNGFSGLDINHALSQACQQIALQNHFNFLNHIGYLNQLAGLTIAGIGGNMVPNIMGASLIHNFPIFHGQETPINMANTAGPEATAHKNVHIGGTTSPSDTNTNPISESIIPDNREITKTGTGPTNNHTLIALDPTRPAGDSCSLSSAQGVNNDITGPVPVSASASASADHSPPLLV</sequence>
<feature type="region of interest" description="Disordered" evidence="1">
    <location>
        <begin position="139"/>
        <end position="280"/>
    </location>
</feature>
<accession>A0ABQ8P3U7</accession>
<feature type="compositionally biased region" description="Polar residues" evidence="1">
    <location>
        <begin position="139"/>
        <end position="148"/>
    </location>
</feature>
<dbReference type="Proteomes" id="UP001071777">
    <property type="component" value="Unassembled WGS sequence"/>
</dbReference>
<evidence type="ECO:0008006" key="4">
    <source>
        <dbReference type="Google" id="ProtNLM"/>
    </source>
</evidence>
<keyword evidence="3" id="KW-1185">Reference proteome</keyword>
<evidence type="ECO:0000313" key="2">
    <source>
        <dbReference type="EMBL" id="KAJ1607192.1"/>
    </source>
</evidence>
<dbReference type="EMBL" id="JAPCXB010000124">
    <property type="protein sequence ID" value="KAJ1607192.1"/>
    <property type="molecule type" value="Genomic_DNA"/>
</dbReference>
<evidence type="ECO:0000256" key="1">
    <source>
        <dbReference type="SAM" id="MobiDB-lite"/>
    </source>
</evidence>
<evidence type="ECO:0000313" key="3">
    <source>
        <dbReference type="Proteomes" id="UP001071777"/>
    </source>
</evidence>
<comment type="caution">
    <text evidence="2">The sequence shown here is derived from an EMBL/GenBank/DDBJ whole genome shotgun (WGS) entry which is preliminary data.</text>
</comment>
<protein>
    <recommendedName>
        <fullName evidence="4">AP2/ERF domain-containing protein</fullName>
    </recommendedName>
</protein>